<dbReference type="STRING" id="272123.Anacy_4037"/>
<dbReference type="EMBL" id="CP003659">
    <property type="protein sequence ID" value="AFZ59407.1"/>
    <property type="molecule type" value="Genomic_DNA"/>
</dbReference>
<reference evidence="2" key="1">
    <citation type="journal article" date="2013" name="Proc. Natl. Acad. Sci. U.S.A.">
        <title>Improving the coverage of the cyanobacterial phylum using diversity-driven genome sequencing.</title>
        <authorList>
            <person name="Shih P.M."/>
            <person name="Wu D."/>
            <person name="Latifi A."/>
            <person name="Axen S.D."/>
            <person name="Fewer D.P."/>
            <person name="Talla E."/>
            <person name="Calteau A."/>
            <person name="Cai F."/>
            <person name="Tandeau de Marsac N."/>
            <person name="Rippka R."/>
            <person name="Herdman M."/>
            <person name="Sivonen K."/>
            <person name="Coursin T."/>
            <person name="Laurent T."/>
            <person name="Goodwin L."/>
            <person name="Nolan M."/>
            <person name="Davenport K.W."/>
            <person name="Han C.S."/>
            <person name="Rubin E.M."/>
            <person name="Eisen J.A."/>
            <person name="Woyke T."/>
            <person name="Gugger M."/>
            <person name="Kerfeld C.A."/>
        </authorList>
    </citation>
    <scope>NUCLEOTIDE SEQUENCE [LARGE SCALE GENOMIC DNA]</scope>
    <source>
        <strain evidence="2">ATCC 27899 / PCC 7122</strain>
    </source>
</reference>
<accession>K9ZLJ1</accession>
<dbReference type="eggNOG" id="COG4861">
    <property type="taxonomic scope" value="Bacteria"/>
</dbReference>
<name>K9ZLJ1_ANACC</name>
<evidence type="ECO:0000313" key="2">
    <source>
        <dbReference type="Proteomes" id="UP000010474"/>
    </source>
</evidence>
<dbReference type="KEGG" id="acy:Anacy_4037"/>
<dbReference type="PATRIC" id="fig|272123.3.peg.4382"/>
<dbReference type="RefSeq" id="WP_015216025.1">
    <property type="nucleotide sequence ID" value="NC_019771.1"/>
</dbReference>
<keyword evidence="2" id="KW-1185">Reference proteome</keyword>
<organism evidence="1 2">
    <name type="scientific">Anabaena cylindrica (strain ATCC 27899 / PCC 7122)</name>
    <dbReference type="NCBI Taxonomy" id="272123"/>
    <lineage>
        <taxon>Bacteria</taxon>
        <taxon>Bacillati</taxon>
        <taxon>Cyanobacteriota</taxon>
        <taxon>Cyanophyceae</taxon>
        <taxon>Nostocales</taxon>
        <taxon>Nostocaceae</taxon>
        <taxon>Anabaena</taxon>
    </lineage>
</organism>
<dbReference type="OrthoDB" id="452812at2"/>
<dbReference type="InterPro" id="IPR019238">
    <property type="entry name" value="AbiEi_2"/>
</dbReference>
<sequence length="403" mass="45809">MQPKHPWLQKCIQKLEELPQIETTTTIEPFLENTLADGLLTIYTPHNKLKYVVEIKSPVTLDTLDSTINYLNHLNQQLSNGQRTLLVTDVLSDAVVNELLEINLEFIDTTGNIYLNNSSLYILVRSSSTQSKKILSAPNITTSTLKVAYALLQDPSILQYHNFDYDLEQIVNVAGIDSTIVKPSVLKKIANAASVDYQTVKGSLETLYQLNYLQRQRSGTYRIENYTKLFERWEMGYIENLRPELLIGTFSRRENINIDLNDISKEIIKLAQIKQLTIGGKVLDPITIGGEVLDLITIGGELGAAMVTGYLQPIRMTIHIPEECNYRVITTMLHLNPDPKGNIIILKQFGNKNQPKYSLYEYVADPLLIHAELSLNPDTRLKETAKRLYEKYIITRQEIAEIV</sequence>
<dbReference type="Pfam" id="PF09952">
    <property type="entry name" value="AbiEi_2"/>
    <property type="match status" value="1"/>
</dbReference>
<dbReference type="Proteomes" id="UP000010474">
    <property type="component" value="Chromosome"/>
</dbReference>
<dbReference type="HOGENOM" id="CLU_065331_0_0_3"/>
<proteinExistence type="predicted"/>
<protein>
    <submittedName>
        <fullName evidence="1">Uncharacterized protein</fullName>
    </submittedName>
</protein>
<dbReference type="AlphaFoldDB" id="K9ZLJ1"/>
<evidence type="ECO:0000313" key="1">
    <source>
        <dbReference type="EMBL" id="AFZ59407.1"/>
    </source>
</evidence>
<gene>
    <name evidence="1" type="ordered locus">Anacy_4037</name>
</gene>